<dbReference type="PROSITE" id="PS50853">
    <property type="entry name" value="FN3"/>
    <property type="match status" value="1"/>
</dbReference>
<organism evidence="5 6">
    <name type="scientific">Lipingzhangella rawalii</name>
    <dbReference type="NCBI Taxonomy" id="2055835"/>
    <lineage>
        <taxon>Bacteria</taxon>
        <taxon>Bacillati</taxon>
        <taxon>Actinomycetota</taxon>
        <taxon>Actinomycetes</taxon>
        <taxon>Streptosporangiales</taxon>
        <taxon>Nocardiopsidaceae</taxon>
        <taxon>Lipingzhangella</taxon>
    </lineage>
</organism>
<dbReference type="InterPro" id="IPR013830">
    <property type="entry name" value="SGNH_hydro"/>
</dbReference>
<evidence type="ECO:0000256" key="3">
    <source>
        <dbReference type="SAM" id="MobiDB-lite"/>
    </source>
</evidence>
<dbReference type="InterPro" id="IPR051532">
    <property type="entry name" value="Ester_Hydrolysis_Enzymes"/>
</dbReference>
<keyword evidence="2" id="KW-0624">Polysaccharide degradation</keyword>
<reference evidence="6" key="1">
    <citation type="submission" date="2023-07" db="EMBL/GenBank/DDBJ databases">
        <title>Novel species in the genus Lipingzhangella isolated from Sambhar Salt Lake.</title>
        <authorList>
            <person name="Jiya N."/>
            <person name="Kajale S."/>
            <person name="Sharma A."/>
        </authorList>
    </citation>
    <scope>NUCLEOTIDE SEQUENCE [LARGE SCALE GENOMIC DNA]</scope>
    <source>
        <strain evidence="6">LS1_29</strain>
    </source>
</reference>
<dbReference type="InterPro" id="IPR013783">
    <property type="entry name" value="Ig-like_fold"/>
</dbReference>
<dbReference type="PANTHER" id="PTHR30383">
    <property type="entry name" value="THIOESTERASE 1/PROTEASE 1/LYSOPHOSPHOLIPASE L1"/>
    <property type="match status" value="1"/>
</dbReference>
<evidence type="ECO:0000313" key="6">
    <source>
        <dbReference type="Proteomes" id="UP001250214"/>
    </source>
</evidence>
<dbReference type="Proteomes" id="UP001250214">
    <property type="component" value="Unassembled WGS sequence"/>
</dbReference>
<comment type="caution">
    <text evidence="5">The sequence shown here is derived from an EMBL/GenBank/DDBJ whole genome shotgun (WGS) entry which is preliminary data.</text>
</comment>
<dbReference type="SUPFAM" id="SSF49265">
    <property type="entry name" value="Fibronectin type III"/>
    <property type="match status" value="1"/>
</dbReference>
<protein>
    <submittedName>
        <fullName evidence="5">GDSL-type esterase/lipase family protein</fullName>
    </submittedName>
</protein>
<dbReference type="Gene3D" id="2.60.40.10">
    <property type="entry name" value="Immunoglobulins"/>
    <property type="match status" value="1"/>
</dbReference>
<feature type="region of interest" description="Disordered" evidence="3">
    <location>
        <begin position="471"/>
        <end position="490"/>
    </location>
</feature>
<dbReference type="Gene3D" id="3.40.50.1110">
    <property type="entry name" value="SGNH hydrolase"/>
    <property type="match status" value="1"/>
</dbReference>
<dbReference type="InterPro" id="IPR036514">
    <property type="entry name" value="SGNH_hydro_sf"/>
</dbReference>
<dbReference type="RefSeq" id="WP_310913782.1">
    <property type="nucleotide sequence ID" value="NZ_JAVLVT010000010.1"/>
</dbReference>
<dbReference type="PANTHER" id="PTHR30383:SF5">
    <property type="entry name" value="SGNH HYDROLASE-TYPE ESTERASE DOMAIN-CONTAINING PROTEIN"/>
    <property type="match status" value="1"/>
</dbReference>
<evidence type="ECO:0000256" key="2">
    <source>
        <dbReference type="ARBA" id="ARBA00023326"/>
    </source>
</evidence>
<feature type="region of interest" description="Disordered" evidence="3">
    <location>
        <begin position="407"/>
        <end position="433"/>
    </location>
</feature>
<dbReference type="CDD" id="cd00063">
    <property type="entry name" value="FN3"/>
    <property type="match status" value="1"/>
</dbReference>
<dbReference type="SMART" id="SM00060">
    <property type="entry name" value="FN3"/>
    <property type="match status" value="1"/>
</dbReference>
<name>A0ABU2HAB3_9ACTN</name>
<keyword evidence="1" id="KW-0378">Hydrolase</keyword>
<sequence length="490" mass="52794">MAATLLVIQLTVGTFRLGSAPEAESASPEATPPGEHVLLMPVGDSITQGSTGDHTWRYWLWQHLDAEADHTVEFVGPFEDVANLDPDTIPEDDPGYVDTDFDREHASVWGATAEVLAADVGAHVAEFEPDYLLVLAGVNDLRSGQTPEETIGHIRDLVDTARVARGDIQVVLGQLTPVWGTDDDEEFNADIHEVNRALPRLANDLTGANSPVILADTAADYDPDRDNWDAIHPNSRGQQRIAAAFADALAGQLELGAPYPRPLPEVEVGPRTAPEITADIESQDTVTLSWDPVPGATDYQVWQRREDPDPDELVRLPAEVVEPAGTTPSATISGLFAGATYTFYVDPLRGDDVGERSQRVEITMDEETPSGPAEVSLEDEVLDWSAVAEASHYAVWRRALDCEDADADAGGDAAEPGEPGCVPRDEEEPDPDRGWSMVAVVEEGTEWETGAAPGYEFAVRSHRDYVAGGFSESVARVDEAADAGPDTGRE</sequence>
<accession>A0ABU2HAB3</accession>
<dbReference type="InterPro" id="IPR003961">
    <property type="entry name" value="FN3_dom"/>
</dbReference>
<feature type="compositionally biased region" description="Low complexity" evidence="3">
    <location>
        <begin position="410"/>
        <end position="421"/>
    </location>
</feature>
<evidence type="ECO:0000259" key="4">
    <source>
        <dbReference type="PROSITE" id="PS50853"/>
    </source>
</evidence>
<dbReference type="InterPro" id="IPR036116">
    <property type="entry name" value="FN3_sf"/>
</dbReference>
<keyword evidence="6" id="KW-1185">Reference proteome</keyword>
<gene>
    <name evidence="5" type="ORF">RIF23_18130</name>
</gene>
<dbReference type="SUPFAM" id="SSF52266">
    <property type="entry name" value="SGNH hydrolase"/>
    <property type="match status" value="1"/>
</dbReference>
<proteinExistence type="predicted"/>
<evidence type="ECO:0000313" key="5">
    <source>
        <dbReference type="EMBL" id="MDS1272211.1"/>
    </source>
</evidence>
<keyword evidence="2" id="KW-0119">Carbohydrate metabolism</keyword>
<keyword evidence="1" id="KW-0326">Glycosidase</keyword>
<dbReference type="EMBL" id="JAVLVT010000010">
    <property type="protein sequence ID" value="MDS1272211.1"/>
    <property type="molecule type" value="Genomic_DNA"/>
</dbReference>
<evidence type="ECO:0000256" key="1">
    <source>
        <dbReference type="ARBA" id="ARBA00023295"/>
    </source>
</evidence>
<dbReference type="Pfam" id="PF13472">
    <property type="entry name" value="Lipase_GDSL_2"/>
    <property type="match status" value="1"/>
</dbReference>
<feature type="domain" description="Fibronectin type-III" evidence="4">
    <location>
        <begin position="270"/>
        <end position="367"/>
    </location>
</feature>